<evidence type="ECO:0000256" key="1">
    <source>
        <dbReference type="ARBA" id="ARBA00022737"/>
    </source>
</evidence>
<gene>
    <name evidence="3" type="ORF">TCM_025235</name>
</gene>
<dbReference type="InterPro" id="IPR046960">
    <property type="entry name" value="PPR_At4g14850-like_plant"/>
</dbReference>
<feature type="repeat" description="PPR" evidence="2">
    <location>
        <begin position="68"/>
        <end position="102"/>
    </location>
</feature>
<dbReference type="InParanoid" id="A0A061F5Q8"/>
<dbReference type="InterPro" id="IPR011990">
    <property type="entry name" value="TPR-like_helical_dom_sf"/>
</dbReference>
<keyword evidence="4" id="KW-1185">Reference proteome</keyword>
<feature type="repeat" description="PPR" evidence="2">
    <location>
        <begin position="170"/>
        <end position="200"/>
    </location>
</feature>
<dbReference type="Pfam" id="PF20431">
    <property type="entry name" value="E_motif"/>
    <property type="match status" value="1"/>
</dbReference>
<name>A0A061F5Q8_THECC</name>
<feature type="repeat" description="PPR" evidence="2">
    <location>
        <begin position="201"/>
        <end position="235"/>
    </location>
</feature>
<feature type="repeat" description="PPR" evidence="2">
    <location>
        <begin position="304"/>
        <end position="338"/>
    </location>
</feature>
<evidence type="ECO:0000313" key="4">
    <source>
        <dbReference type="Proteomes" id="UP000026915"/>
    </source>
</evidence>
<dbReference type="Gramene" id="EOY09864">
    <property type="protein sequence ID" value="EOY09864"/>
    <property type="gene ID" value="TCM_025235"/>
</dbReference>
<evidence type="ECO:0000313" key="3">
    <source>
        <dbReference type="EMBL" id="EOY09864.1"/>
    </source>
</evidence>
<proteinExistence type="predicted"/>
<dbReference type="InterPro" id="IPR046848">
    <property type="entry name" value="E_motif"/>
</dbReference>
<dbReference type="GO" id="GO:0003723">
    <property type="term" value="F:RNA binding"/>
    <property type="evidence" value="ECO:0007669"/>
    <property type="project" value="InterPro"/>
</dbReference>
<dbReference type="PANTHER" id="PTHR47926">
    <property type="entry name" value="PENTATRICOPEPTIDE REPEAT-CONTAINING PROTEIN"/>
    <property type="match status" value="1"/>
</dbReference>
<organism evidence="3 4">
    <name type="scientific">Theobroma cacao</name>
    <name type="common">Cacao</name>
    <name type="synonym">Cocoa</name>
    <dbReference type="NCBI Taxonomy" id="3641"/>
    <lineage>
        <taxon>Eukaryota</taxon>
        <taxon>Viridiplantae</taxon>
        <taxon>Streptophyta</taxon>
        <taxon>Embryophyta</taxon>
        <taxon>Tracheophyta</taxon>
        <taxon>Spermatophyta</taxon>
        <taxon>Magnoliopsida</taxon>
        <taxon>eudicotyledons</taxon>
        <taxon>Gunneridae</taxon>
        <taxon>Pentapetalae</taxon>
        <taxon>rosids</taxon>
        <taxon>malvids</taxon>
        <taxon>Malvales</taxon>
        <taxon>Malvaceae</taxon>
        <taxon>Byttnerioideae</taxon>
        <taxon>Theobroma</taxon>
    </lineage>
</organism>
<dbReference type="InterPro" id="IPR002885">
    <property type="entry name" value="PPR_rpt"/>
</dbReference>
<dbReference type="AlphaFoldDB" id="A0A061F5Q8"/>
<dbReference type="FunFam" id="1.25.40.10:FF:001093">
    <property type="entry name" value="Pentatricopeptide repeat-containing protein At2g34400"/>
    <property type="match status" value="1"/>
</dbReference>
<evidence type="ECO:0000256" key="2">
    <source>
        <dbReference type="PROSITE-ProRule" id="PRU00708"/>
    </source>
</evidence>
<dbReference type="PANTHER" id="PTHR47926:SF497">
    <property type="entry name" value="TETRATRICOPEPTIDE-LIKE HELICAL DOMAIN SUPERFAMILY"/>
    <property type="match status" value="1"/>
</dbReference>
<accession>A0A061F5Q8</accession>
<sequence>MKHKKLLLSLLEKCPNLKNLKKIHAHATTLGLLQNHNQALSCKILTTYANLNNPDDANRTFNQIQRPDIVSWTCLIKLFVQYEDPFKSVLAFSQLIRNGLRPDTYSVVAALSACGKNKDLDNGKLIHGVVSKYELGFENPIVGNALIDMYSRNGDILASELVFEWMFVKDIASWNSLLNGFLLCNDLEASRRVFDKMPSRNAVSWTAMISGYVKGKEPLVGLKLFKEMKSEGKVDPTMVTIVAVLAGCADSGGLYFGVSVHGYVKKVNLNEKNVVLSNALMDMYSKCGYLDVTAKIFNDMVVRDVFSWTTMITGYAFHGKGKQALELFFDMLESRVAPNEVTFLSALSACSHEGLLVQGQRLFRIMVQRYGFKPKIEHYGCVLDLLGRAGLLEEAKMFIEEMPILPDAVVWRSLLCACLVHGKLDLAEVAGKKVIELEPDDDGAYLLLWHMYSSTNRPEGAVKIRKLMRNQKVRKRPGCSWLEVNGIVREFLAEYRPHYAGSDSCCILEGISEQSKLNEEFLWGRGGEEGFAKDFHKQTCSLSVRSPYIFCFCSEELAQRIMRKTCPLPVYCLSISRRRTITGQFKAKANRWQRQLNFQAIDCSKKKEKGSPAAQEEKADMASLGKPFFEHRISQGASLILLISARLLL</sequence>
<dbReference type="Gene3D" id="1.25.40.10">
    <property type="entry name" value="Tetratricopeptide repeat domain"/>
    <property type="match status" value="4"/>
</dbReference>
<dbReference type="eggNOG" id="KOG4197">
    <property type="taxonomic scope" value="Eukaryota"/>
</dbReference>
<dbReference type="Pfam" id="PF13041">
    <property type="entry name" value="PPR_2"/>
    <property type="match status" value="2"/>
</dbReference>
<dbReference type="PROSITE" id="PS51375">
    <property type="entry name" value="PPR"/>
    <property type="match status" value="4"/>
</dbReference>
<dbReference type="GO" id="GO:0009451">
    <property type="term" value="P:RNA modification"/>
    <property type="evidence" value="ECO:0000318"/>
    <property type="project" value="GO_Central"/>
</dbReference>
<dbReference type="Proteomes" id="UP000026915">
    <property type="component" value="Chromosome 5"/>
</dbReference>
<reference evidence="3 4" key="1">
    <citation type="journal article" date="2013" name="Genome Biol.">
        <title>The genome sequence of the most widely cultivated cacao type and its use to identify candidate genes regulating pod color.</title>
        <authorList>
            <person name="Motamayor J.C."/>
            <person name="Mockaitis K."/>
            <person name="Schmutz J."/>
            <person name="Haiminen N."/>
            <person name="Iii D.L."/>
            <person name="Cornejo O."/>
            <person name="Findley S.D."/>
            <person name="Zheng P."/>
            <person name="Utro F."/>
            <person name="Royaert S."/>
            <person name="Saski C."/>
            <person name="Jenkins J."/>
            <person name="Podicheti R."/>
            <person name="Zhao M."/>
            <person name="Scheffler B.E."/>
            <person name="Stack J.C."/>
            <person name="Feltus F.A."/>
            <person name="Mustiga G.M."/>
            <person name="Amores F."/>
            <person name="Phillips W."/>
            <person name="Marelli J.P."/>
            <person name="May G.D."/>
            <person name="Shapiro H."/>
            <person name="Ma J."/>
            <person name="Bustamante C.D."/>
            <person name="Schnell R.J."/>
            <person name="Main D."/>
            <person name="Gilbert D."/>
            <person name="Parida L."/>
            <person name="Kuhn D.N."/>
        </authorList>
    </citation>
    <scope>NUCLEOTIDE SEQUENCE [LARGE SCALE GENOMIC DNA]</scope>
    <source>
        <strain evidence="4">cv. Matina 1-6</strain>
    </source>
</reference>
<dbReference type="SUPFAM" id="SSF48452">
    <property type="entry name" value="TPR-like"/>
    <property type="match status" value="1"/>
</dbReference>
<dbReference type="NCBIfam" id="TIGR00756">
    <property type="entry name" value="PPR"/>
    <property type="match status" value="2"/>
</dbReference>
<protein>
    <submittedName>
        <fullName evidence="3">Tetratricopeptide repeat-like superfamily protein, putative isoform 1</fullName>
    </submittedName>
</protein>
<dbReference type="EMBL" id="CM001883">
    <property type="protein sequence ID" value="EOY09864.1"/>
    <property type="molecule type" value="Genomic_DNA"/>
</dbReference>
<dbReference type="OMA" id="RNGVMGM"/>
<keyword evidence="1" id="KW-0677">Repeat</keyword>
<dbReference type="Pfam" id="PF01535">
    <property type="entry name" value="PPR"/>
    <property type="match status" value="2"/>
</dbReference>